<evidence type="ECO:0000259" key="6">
    <source>
        <dbReference type="Pfam" id="PF00746"/>
    </source>
</evidence>
<accession>A0AAW6B7Z7</accession>
<evidence type="ECO:0000256" key="3">
    <source>
        <dbReference type="ARBA" id="ARBA00022729"/>
    </source>
</evidence>
<name>A0AAW6B7Z7_LACAM</name>
<proteinExistence type="predicted"/>
<keyword evidence="4" id="KW-0572">Peptidoglycan-anchor</keyword>
<evidence type="ECO:0000259" key="7">
    <source>
        <dbReference type="Pfam" id="PF17966"/>
    </source>
</evidence>
<evidence type="ECO:0000256" key="4">
    <source>
        <dbReference type="ARBA" id="ARBA00023088"/>
    </source>
</evidence>
<dbReference type="Proteomes" id="UP001141961">
    <property type="component" value="Unassembled WGS sequence"/>
</dbReference>
<dbReference type="AlphaFoldDB" id="A0AAW6B7Z7"/>
<evidence type="ECO:0000313" key="8">
    <source>
        <dbReference type="EMBL" id="MDB6245872.1"/>
    </source>
</evidence>
<dbReference type="Pfam" id="PF17966">
    <property type="entry name" value="Muc_B2"/>
    <property type="match status" value="1"/>
</dbReference>
<keyword evidence="3" id="KW-0732">Signal</keyword>
<sequence length="367" mass="40833">MCITGSTGWSSNTQKIKIDQFTYRSRPDGKITYIDDDKNGETLNNLFVHNGEKIDENNTSISNGINYWTNQNYELIDSNWLVNKGNGHYEIHLKHKVNTVYELKTFEEVINYVDQNGNELAPSTAQKITVSRKLKHDLVTDKYTEVSHNGTTTFDEVPVNAVITKNGVDYRLDYVDPGYAAGNKSVKAISPNLDGTTLISITVHYTSETPDSRSDVTNDSGAKENTTSESTTNVETPTEDTSTVESFAPSKNKNRKVKFLSKKKARRVNLQKHGKNTPKARQDALVLKRNETGKPSPDLKFTNANENNNSEAVVKANEKSQKARLPQTGDKKATGLTVFGMLVSLWGMAGLSVSDRFKKLSKAKKSK</sequence>
<evidence type="ECO:0000313" key="9">
    <source>
        <dbReference type="Proteomes" id="UP001141961"/>
    </source>
</evidence>
<gene>
    <name evidence="8" type="ORF">ODV14_00570</name>
</gene>
<keyword evidence="1" id="KW-0134">Cell wall</keyword>
<feature type="compositionally biased region" description="Polar residues" evidence="5">
    <location>
        <begin position="240"/>
        <end position="251"/>
    </location>
</feature>
<evidence type="ECO:0000256" key="5">
    <source>
        <dbReference type="SAM" id="MobiDB-lite"/>
    </source>
</evidence>
<feature type="region of interest" description="Disordered" evidence="5">
    <location>
        <begin position="208"/>
        <end position="256"/>
    </location>
</feature>
<dbReference type="NCBIfam" id="TIGR01167">
    <property type="entry name" value="LPXTG_anchor"/>
    <property type="match status" value="1"/>
</dbReference>
<evidence type="ECO:0000256" key="2">
    <source>
        <dbReference type="ARBA" id="ARBA00022525"/>
    </source>
</evidence>
<dbReference type="Gene3D" id="2.60.40.4300">
    <property type="match status" value="1"/>
</dbReference>
<feature type="compositionally biased region" description="Low complexity" evidence="5">
    <location>
        <begin position="224"/>
        <end position="236"/>
    </location>
</feature>
<feature type="region of interest" description="Disordered" evidence="5">
    <location>
        <begin position="289"/>
        <end position="308"/>
    </location>
</feature>
<feature type="domain" description="Gram-positive cocci surface proteins LPxTG" evidence="6">
    <location>
        <begin position="318"/>
        <end position="349"/>
    </location>
</feature>
<organism evidence="8 9">
    <name type="scientific">Lactobacillus amylovorus</name>
    <dbReference type="NCBI Taxonomy" id="1604"/>
    <lineage>
        <taxon>Bacteria</taxon>
        <taxon>Bacillati</taxon>
        <taxon>Bacillota</taxon>
        <taxon>Bacilli</taxon>
        <taxon>Lactobacillales</taxon>
        <taxon>Lactobacillaceae</taxon>
        <taxon>Lactobacillus</taxon>
    </lineage>
</organism>
<protein>
    <submittedName>
        <fullName evidence="8">LPXTG cell wall anchor domain-containing protein</fullName>
    </submittedName>
</protein>
<evidence type="ECO:0000256" key="1">
    <source>
        <dbReference type="ARBA" id="ARBA00022512"/>
    </source>
</evidence>
<dbReference type="InterPro" id="IPR019931">
    <property type="entry name" value="LPXTG_anchor"/>
</dbReference>
<comment type="caution">
    <text evidence="8">The sequence shown here is derived from an EMBL/GenBank/DDBJ whole genome shotgun (WGS) entry which is preliminary data.</text>
</comment>
<dbReference type="EMBL" id="JAOTHD010000001">
    <property type="protein sequence ID" value="MDB6245872.1"/>
    <property type="molecule type" value="Genomic_DNA"/>
</dbReference>
<dbReference type="InterPro" id="IPR041495">
    <property type="entry name" value="Mub_B2"/>
</dbReference>
<keyword evidence="2" id="KW-0964">Secreted</keyword>
<feature type="domain" description="Mub B2-like" evidence="7">
    <location>
        <begin position="102"/>
        <end position="162"/>
    </location>
</feature>
<dbReference type="RefSeq" id="WP_271326686.1">
    <property type="nucleotide sequence ID" value="NZ_JAOTHC010000002.1"/>
</dbReference>
<dbReference type="Pfam" id="PF00746">
    <property type="entry name" value="Gram_pos_anchor"/>
    <property type="match status" value="1"/>
</dbReference>
<reference evidence="8" key="1">
    <citation type="journal article" date="2022" name="Microorganisms">
        <title>Antibiotic Susceptibility, Resistance Gene Determinants and Corresponding Genomic Regions in Lactobacillus amylovorus Isolates Derived from Wild Boars and Domestic Pigs.</title>
        <authorList>
            <person name="Moravkova M."/>
            <person name="Kostovova I."/>
            <person name="Kavanova K."/>
            <person name="Pechar R."/>
            <person name="Stanek S."/>
            <person name="Brychta A."/>
            <person name="Zeman M."/>
            <person name="Kubasova T."/>
        </authorList>
    </citation>
    <scope>NUCLEOTIDE SEQUENCE</scope>
    <source>
        <strain evidence="8">M597B</strain>
    </source>
</reference>
<reference evidence="8" key="2">
    <citation type="submission" date="2022-10" db="EMBL/GenBank/DDBJ databases">
        <authorList>
            <person name="Kostovova I."/>
            <person name="Moravkova M."/>
            <person name="Pechar R."/>
        </authorList>
    </citation>
    <scope>NUCLEOTIDE SEQUENCE</scope>
    <source>
        <strain evidence="8">M597B</strain>
    </source>
</reference>